<dbReference type="EMBL" id="SMKI01000050">
    <property type="protein sequence ID" value="TDC77599.1"/>
    <property type="molecule type" value="Genomic_DNA"/>
</dbReference>
<name>A0A4R4TU19_9ACTN</name>
<protein>
    <submittedName>
        <fullName evidence="1">ABC transporter substrate-binding protein</fullName>
    </submittedName>
</protein>
<keyword evidence="2" id="KW-1185">Reference proteome</keyword>
<evidence type="ECO:0000313" key="1">
    <source>
        <dbReference type="EMBL" id="TDC77599.1"/>
    </source>
</evidence>
<proteinExistence type="predicted"/>
<reference evidence="1 2" key="1">
    <citation type="submission" date="2019-03" db="EMBL/GenBank/DDBJ databases">
        <title>Draft genome sequences of novel Actinobacteria.</title>
        <authorList>
            <person name="Sahin N."/>
            <person name="Ay H."/>
            <person name="Saygin H."/>
        </authorList>
    </citation>
    <scope>NUCLEOTIDE SEQUENCE [LARGE SCALE GENOMIC DNA]</scope>
    <source>
        <strain evidence="1 2">DSM 41900</strain>
    </source>
</reference>
<dbReference type="AlphaFoldDB" id="A0A4R4TU19"/>
<dbReference type="SUPFAM" id="SSF53822">
    <property type="entry name" value="Periplasmic binding protein-like I"/>
    <property type="match status" value="1"/>
</dbReference>
<dbReference type="Proteomes" id="UP000295345">
    <property type="component" value="Unassembled WGS sequence"/>
</dbReference>
<dbReference type="CDD" id="cd06268">
    <property type="entry name" value="PBP1_ABC_transporter_LIVBP-like"/>
    <property type="match status" value="1"/>
</dbReference>
<comment type="caution">
    <text evidence="1">The sequence shown here is derived from an EMBL/GenBank/DDBJ whole genome shotgun (WGS) entry which is preliminary data.</text>
</comment>
<gene>
    <name evidence="1" type="ORF">E1283_06890</name>
</gene>
<dbReference type="InterPro" id="IPR028082">
    <property type="entry name" value="Peripla_BP_I"/>
</dbReference>
<accession>A0A4R4TU19</accession>
<sequence>MTDLDGGTRELPAYRGMGEFVDALEQLIRQPRRRRSWLPVVLLAGPADRHIAAGLRGWLNGEHGPLTPHAYVADASGGPEAPDLFDEIGDQLRRTTRACDGGRLRLPGLWLLKTVAAAPEHVRSGPWRGLRDHLYARHREESTLAHALWNVAGEERGDGIRGDGGIAAAVWNFLVGWAFQGLPRMLFVTRAKRRLSWFTAWADRQRGPASFFDHLSDLVPPASRPERLEDLDRVLVQAMMTDLERAVRGGFPRPWRRRRAHRFVLLFDRAGDEHSRVQRFIRELRNEAKDRGATSLLVVAAGVDGLASLIPDEEKTGFDAAGDWLADGLTDFRLVASVTGLVVTVPDDETPDDPRAAYQLRRRRRLRVRPHRLGPRAELAVELTTVALLAGLLPFVPLPGDDGCAGGTFRGSDGSCVGPQGPTLGSPVVSDPDVREVLGRIERQNAAVEAATAEWRPEDGLPMPRTVFYIGPLSGGDDAEDPVRGGTLAQLRGVALAQERSNALAIGSRERVPLRVVAADAGDRFRDAVQVARHVVDLAADDPSVVGVVGMAQSRDTVYEALEVLSRAGLPVVGIAGTADELLDHGTHYYQNAPTNSRAAAAMAAFAGDAALITTADGGRVAAERAVVVADARDAYSSGLARSFQESYPRPLETLLYTPSNDLPRDEGALPGESVPSLERLAGEVCGRLATEPRTALVWAARGSELPLFLEELRRRTEGCPRVSVLGGDEISNVRITEEEPWNVFPGLDLYYVLDGGGPLLWESPEGQAFADAYEGAYGGTDAADVSRAVGLDPRPALAWDALRYFGAAVDQAWETTGRVNDRLDRDLVQGVLYQGLGPDGFDGATGRLDPSGADGGRRETEDKLVIILGVAAGRAPEAELVCGAVTGEDVRTTWGEGNHPCP</sequence>
<dbReference type="RefSeq" id="WP_132816997.1">
    <property type="nucleotide sequence ID" value="NZ_SMKI01000050.1"/>
</dbReference>
<evidence type="ECO:0000313" key="2">
    <source>
        <dbReference type="Proteomes" id="UP000295345"/>
    </source>
</evidence>
<dbReference type="Gene3D" id="3.40.50.2300">
    <property type="match status" value="2"/>
</dbReference>
<organism evidence="1 2">
    <name type="scientific">Streptomyces hainanensis</name>
    <dbReference type="NCBI Taxonomy" id="402648"/>
    <lineage>
        <taxon>Bacteria</taxon>
        <taxon>Bacillati</taxon>
        <taxon>Actinomycetota</taxon>
        <taxon>Actinomycetes</taxon>
        <taxon>Kitasatosporales</taxon>
        <taxon>Streptomycetaceae</taxon>
        <taxon>Streptomyces</taxon>
    </lineage>
</organism>
<dbReference type="OrthoDB" id="3440574at2"/>